<dbReference type="EMBL" id="FOJG01000001">
    <property type="protein sequence ID" value="SEW44352.1"/>
    <property type="molecule type" value="Genomic_DNA"/>
</dbReference>
<dbReference type="RefSeq" id="WP_089896558.1">
    <property type="nucleotide sequence ID" value="NZ_FOJG01000001.1"/>
</dbReference>
<evidence type="ECO:0000313" key="4">
    <source>
        <dbReference type="Proteomes" id="UP000199310"/>
    </source>
</evidence>
<dbReference type="Pfam" id="PF13568">
    <property type="entry name" value="OMP_b-brl_2"/>
    <property type="match status" value="1"/>
</dbReference>
<reference evidence="4" key="1">
    <citation type="submission" date="2016-10" db="EMBL/GenBank/DDBJ databases">
        <authorList>
            <person name="Varghese N."/>
            <person name="Submissions S."/>
        </authorList>
    </citation>
    <scope>NUCLEOTIDE SEQUENCE [LARGE SCALE GENOMIC DNA]</scope>
    <source>
        <strain evidence="4">DSM 3695</strain>
    </source>
</reference>
<dbReference type="STRING" id="29529.SAMN04488122_3321"/>
<dbReference type="InterPro" id="IPR025665">
    <property type="entry name" value="Beta-barrel_OMP_2"/>
</dbReference>
<evidence type="ECO:0000259" key="2">
    <source>
        <dbReference type="Pfam" id="PF13568"/>
    </source>
</evidence>
<evidence type="ECO:0000256" key="1">
    <source>
        <dbReference type="SAM" id="SignalP"/>
    </source>
</evidence>
<dbReference type="InterPro" id="IPR011250">
    <property type="entry name" value="OMP/PagP_B-barrel"/>
</dbReference>
<dbReference type="Proteomes" id="UP000199310">
    <property type="component" value="Unassembled WGS sequence"/>
</dbReference>
<keyword evidence="4" id="KW-1185">Reference proteome</keyword>
<dbReference type="SUPFAM" id="SSF56925">
    <property type="entry name" value="OMPA-like"/>
    <property type="match status" value="1"/>
</dbReference>
<feature type="chain" id="PRO_5011663757" evidence="1">
    <location>
        <begin position="24"/>
        <end position="234"/>
    </location>
</feature>
<evidence type="ECO:0000313" key="3">
    <source>
        <dbReference type="EMBL" id="SEW44352.1"/>
    </source>
</evidence>
<name>A0A1I0RSL4_9BACT</name>
<sequence>MNARYFIFPALTVLLLATVTLHAQDKPFSFVINAGFNISNASETISYLMGEKKSKPGFQAGVLADYQLGHSFYLESGLSFTTKGSIRKGSDVWIGSTNPAVTYWKKTIRQSYLQLPLLIGYRVPVSAATRLFINAGPYVAVGIAGKEVSRNHTVHQTAAIPDNKSSTATFSDTGTGLDRLDYGLSGGVGAEYRKFRVGVNYEMGLVNIGALKDGTVSTRDYKNRNLSFTVGYRL</sequence>
<feature type="domain" description="Outer membrane protein beta-barrel" evidence="2">
    <location>
        <begin position="23"/>
        <end position="208"/>
    </location>
</feature>
<dbReference type="OrthoDB" id="1429208at2"/>
<dbReference type="AlphaFoldDB" id="A0A1I0RSL4"/>
<keyword evidence="1" id="KW-0732">Signal</keyword>
<feature type="signal peptide" evidence="1">
    <location>
        <begin position="1"/>
        <end position="23"/>
    </location>
</feature>
<gene>
    <name evidence="3" type="ORF">SAMN04488122_3321</name>
</gene>
<protein>
    <submittedName>
        <fullName evidence="3">Outer membrane protein beta-barrel domain-containing protein</fullName>
    </submittedName>
</protein>
<proteinExistence type="predicted"/>
<organism evidence="3 4">
    <name type="scientific">Chitinophaga arvensicola</name>
    <dbReference type="NCBI Taxonomy" id="29529"/>
    <lineage>
        <taxon>Bacteria</taxon>
        <taxon>Pseudomonadati</taxon>
        <taxon>Bacteroidota</taxon>
        <taxon>Chitinophagia</taxon>
        <taxon>Chitinophagales</taxon>
        <taxon>Chitinophagaceae</taxon>
        <taxon>Chitinophaga</taxon>
    </lineage>
</organism>
<accession>A0A1I0RSL4</accession>